<dbReference type="EMBL" id="LQQY01000021">
    <property type="protein sequence ID" value="KZE47618.1"/>
    <property type="molecule type" value="Genomic_DNA"/>
</dbReference>
<evidence type="ECO:0000259" key="5">
    <source>
        <dbReference type="PROSITE" id="PS50042"/>
    </source>
</evidence>
<dbReference type="CDD" id="cd00092">
    <property type="entry name" value="HTH_CRP"/>
    <property type="match status" value="1"/>
</dbReference>
<keyword evidence="1" id="KW-0805">Transcription regulation</keyword>
<dbReference type="GO" id="GO:0003700">
    <property type="term" value="F:DNA-binding transcription factor activity"/>
    <property type="evidence" value="ECO:0007669"/>
    <property type="project" value="TreeGrafter"/>
</dbReference>
<dbReference type="PANTHER" id="PTHR24567:SF74">
    <property type="entry name" value="HTH-TYPE TRANSCRIPTIONAL REGULATOR ARCR"/>
    <property type="match status" value="1"/>
</dbReference>
<evidence type="ECO:0000256" key="2">
    <source>
        <dbReference type="ARBA" id="ARBA00023125"/>
    </source>
</evidence>
<evidence type="ECO:0000313" key="7">
    <source>
        <dbReference type="EMBL" id="KZE47618.1"/>
    </source>
</evidence>
<evidence type="ECO:0000256" key="3">
    <source>
        <dbReference type="ARBA" id="ARBA00023159"/>
    </source>
</evidence>
<keyword evidence="3" id="KW-0010">Activator</keyword>
<comment type="caution">
    <text evidence="7">The sequence shown here is derived from an EMBL/GenBank/DDBJ whole genome shotgun (WGS) entry which is preliminary data.</text>
</comment>
<protein>
    <submittedName>
        <fullName evidence="7">Crp/Fnr family transcriptional regulator</fullName>
    </submittedName>
</protein>
<dbReference type="PROSITE" id="PS50042">
    <property type="entry name" value="CNMP_BINDING_3"/>
    <property type="match status" value="1"/>
</dbReference>
<evidence type="ECO:0000313" key="8">
    <source>
        <dbReference type="Proteomes" id="UP000076510"/>
    </source>
</evidence>
<dbReference type="GO" id="GO:0005829">
    <property type="term" value="C:cytosol"/>
    <property type="evidence" value="ECO:0007669"/>
    <property type="project" value="TreeGrafter"/>
</dbReference>
<dbReference type="InterPro" id="IPR012318">
    <property type="entry name" value="HTH_CRP"/>
</dbReference>
<dbReference type="Gene3D" id="1.10.10.10">
    <property type="entry name" value="Winged helix-like DNA-binding domain superfamily/Winged helix DNA-binding domain"/>
    <property type="match status" value="1"/>
</dbReference>
<dbReference type="InterPro" id="IPR000595">
    <property type="entry name" value="cNMP-bd_dom"/>
</dbReference>
<dbReference type="CDD" id="cd00038">
    <property type="entry name" value="CAP_ED"/>
    <property type="match status" value="1"/>
</dbReference>
<evidence type="ECO:0000256" key="1">
    <source>
        <dbReference type="ARBA" id="ARBA00023015"/>
    </source>
</evidence>
<reference evidence="8" key="1">
    <citation type="submission" date="2016-01" db="EMBL/GenBank/DDBJ databases">
        <title>Whole genome sequencing of Bhargavaea cecembensis T14.</title>
        <authorList>
            <person name="Hong K.W."/>
        </authorList>
    </citation>
    <scope>NUCLEOTIDE SEQUENCE [LARGE SCALE GENOMIC DNA]</scope>
    <source>
        <strain evidence="8">M19</strain>
    </source>
</reference>
<dbReference type="Gene3D" id="2.60.120.10">
    <property type="entry name" value="Jelly Rolls"/>
    <property type="match status" value="1"/>
</dbReference>
<evidence type="ECO:0000256" key="4">
    <source>
        <dbReference type="ARBA" id="ARBA00023163"/>
    </source>
</evidence>
<keyword evidence="4" id="KW-0804">Transcription</keyword>
<organism evidence="7 8">
    <name type="scientific">Rossellomorea marisflavi</name>
    <dbReference type="NCBI Taxonomy" id="189381"/>
    <lineage>
        <taxon>Bacteria</taxon>
        <taxon>Bacillati</taxon>
        <taxon>Bacillota</taxon>
        <taxon>Bacilli</taxon>
        <taxon>Bacillales</taxon>
        <taxon>Bacillaceae</taxon>
        <taxon>Rossellomorea</taxon>
    </lineage>
</organism>
<accession>A0A161RNA8</accession>
<keyword evidence="2" id="KW-0238">DNA-binding</keyword>
<dbReference type="SUPFAM" id="SSF46785">
    <property type="entry name" value="Winged helix' DNA-binding domain"/>
    <property type="match status" value="1"/>
</dbReference>
<dbReference type="PRINTS" id="PR00034">
    <property type="entry name" value="HTHCRP"/>
</dbReference>
<dbReference type="PROSITE" id="PS51063">
    <property type="entry name" value="HTH_CRP_2"/>
    <property type="match status" value="1"/>
</dbReference>
<dbReference type="PANTHER" id="PTHR24567">
    <property type="entry name" value="CRP FAMILY TRANSCRIPTIONAL REGULATORY PROTEIN"/>
    <property type="match status" value="1"/>
</dbReference>
<dbReference type="InterPro" id="IPR014710">
    <property type="entry name" value="RmlC-like_jellyroll"/>
</dbReference>
<evidence type="ECO:0000259" key="6">
    <source>
        <dbReference type="PROSITE" id="PS51063"/>
    </source>
</evidence>
<dbReference type="SUPFAM" id="SSF51206">
    <property type="entry name" value="cAMP-binding domain-like"/>
    <property type="match status" value="1"/>
</dbReference>
<dbReference type="AlphaFoldDB" id="A0A161RNA8"/>
<dbReference type="Proteomes" id="UP000076510">
    <property type="component" value="Unassembled WGS sequence"/>
</dbReference>
<dbReference type="SMART" id="SM00100">
    <property type="entry name" value="cNMP"/>
    <property type="match status" value="1"/>
</dbReference>
<gene>
    <name evidence="7" type="ORF">AV649_20555</name>
</gene>
<sequence>MEHIPDSIKAMFIQEGLPYEISKGSYLFLEGKAPGHLFFIREGHIKVTRSTPGGRELALRIVGAGDVVGEIDLFCGDSSCSVSARAMDRCSLLSLPITDFEAALLDDRVRNREWMMWSQLQQRKDQSRFRDLLLHGKKGALYSTLIRLSNTYGDRREDGILIGISLTNQDLADFCGASREVVNRMLHDLKDNGVITMNKGFITIHKLDRLKETIDCDQCPQCVCQIN</sequence>
<proteinExistence type="predicted"/>
<feature type="domain" description="HTH crp-type" evidence="6">
    <location>
        <begin position="135"/>
        <end position="208"/>
    </location>
</feature>
<feature type="domain" description="Cyclic nucleotide-binding" evidence="5">
    <location>
        <begin position="1"/>
        <end position="104"/>
    </location>
</feature>
<dbReference type="InterPro" id="IPR050397">
    <property type="entry name" value="Env_Response_Regulators"/>
</dbReference>
<dbReference type="RefSeq" id="WP_053073014.1">
    <property type="nucleotide sequence ID" value="NZ_JBLGCT010000001.1"/>
</dbReference>
<dbReference type="InterPro" id="IPR018490">
    <property type="entry name" value="cNMP-bd_dom_sf"/>
</dbReference>
<dbReference type="InterPro" id="IPR036388">
    <property type="entry name" value="WH-like_DNA-bd_sf"/>
</dbReference>
<name>A0A161RNA8_9BACI</name>
<dbReference type="Pfam" id="PF13545">
    <property type="entry name" value="HTH_Crp_2"/>
    <property type="match status" value="1"/>
</dbReference>
<dbReference type="Pfam" id="PF00027">
    <property type="entry name" value="cNMP_binding"/>
    <property type="match status" value="1"/>
</dbReference>
<dbReference type="OrthoDB" id="9810708at2"/>
<dbReference type="SMART" id="SM00419">
    <property type="entry name" value="HTH_CRP"/>
    <property type="match status" value="1"/>
</dbReference>
<dbReference type="InterPro" id="IPR036390">
    <property type="entry name" value="WH_DNA-bd_sf"/>
</dbReference>
<dbReference type="GO" id="GO:0003677">
    <property type="term" value="F:DNA binding"/>
    <property type="evidence" value="ECO:0007669"/>
    <property type="project" value="UniProtKB-KW"/>
</dbReference>